<dbReference type="PANTHER" id="PTHR33608">
    <property type="entry name" value="BLL2464 PROTEIN"/>
    <property type="match status" value="1"/>
</dbReference>
<name>A0A2T0WZI6_9RHOB</name>
<proteinExistence type="predicted"/>
<evidence type="ECO:0000313" key="2">
    <source>
        <dbReference type="EMBL" id="PRY92099.1"/>
    </source>
</evidence>
<dbReference type="EMBL" id="PVTQ01000002">
    <property type="protein sequence ID" value="PRY92099.1"/>
    <property type="molecule type" value="Genomic_DNA"/>
</dbReference>
<dbReference type="Pfam" id="PF01882">
    <property type="entry name" value="DUF58"/>
    <property type="match status" value="1"/>
</dbReference>
<dbReference type="InterPro" id="IPR002881">
    <property type="entry name" value="DUF58"/>
</dbReference>
<dbReference type="Proteomes" id="UP000238392">
    <property type="component" value="Unassembled WGS sequence"/>
</dbReference>
<sequence length="289" mass="31654">MTDAASLRSRAEAVAAAYPPLLASAERLAANVQMGEHGRRRSGSGDAFWQYRPLVQGDEARLIDWRRSARGDEQFIKQREWEVAQSMLLWVDQAASMGFASSDGLTTKAERARLLGLAVAVLLVRGGERVALGASLPPRRGEAQLQRITAALTADRPEDFGAPDLTPMVPNSRALVISDFLGDLAPLREMLGKAVARGIRGTLYQILDPAEEEFPFRGRTIFESMAGGLKHETLQADALRDRYLQRLAERKAELHDLASASGWRVGLHHTNDASQSALLWLYEAVQGGV</sequence>
<comment type="caution">
    <text evidence="2">The sequence shown here is derived from an EMBL/GenBank/DDBJ whole genome shotgun (WGS) entry which is preliminary data.</text>
</comment>
<feature type="domain" description="DUF58" evidence="1">
    <location>
        <begin position="50"/>
        <end position="252"/>
    </location>
</feature>
<dbReference type="RefSeq" id="WP_106262638.1">
    <property type="nucleotide sequence ID" value="NZ_PVTQ01000002.1"/>
</dbReference>
<dbReference type="AlphaFoldDB" id="A0A2T0WZI6"/>
<reference evidence="2 3" key="1">
    <citation type="submission" date="2018-03" db="EMBL/GenBank/DDBJ databases">
        <title>Genomic Encyclopedia of Archaeal and Bacterial Type Strains, Phase II (KMG-II): from individual species to whole genera.</title>
        <authorList>
            <person name="Goeker M."/>
        </authorList>
    </citation>
    <scope>NUCLEOTIDE SEQUENCE [LARGE SCALE GENOMIC DNA]</scope>
    <source>
        <strain evidence="2 3">DSM 100212</strain>
    </source>
</reference>
<accession>A0A2T0WZI6</accession>
<protein>
    <submittedName>
        <fullName evidence="2">Uncharacterized protein DUF58</fullName>
    </submittedName>
</protein>
<dbReference type="OrthoDB" id="9794556at2"/>
<keyword evidence="3" id="KW-1185">Reference proteome</keyword>
<gene>
    <name evidence="2" type="ORF">CLV74_10210</name>
</gene>
<evidence type="ECO:0000259" key="1">
    <source>
        <dbReference type="Pfam" id="PF01882"/>
    </source>
</evidence>
<organism evidence="2 3">
    <name type="scientific">Donghicola tyrosinivorans</name>
    <dbReference type="NCBI Taxonomy" id="1652492"/>
    <lineage>
        <taxon>Bacteria</taxon>
        <taxon>Pseudomonadati</taxon>
        <taxon>Pseudomonadota</taxon>
        <taxon>Alphaproteobacteria</taxon>
        <taxon>Rhodobacterales</taxon>
        <taxon>Roseobacteraceae</taxon>
        <taxon>Donghicola</taxon>
    </lineage>
</organism>
<dbReference type="PANTHER" id="PTHR33608:SF6">
    <property type="entry name" value="BLL2464 PROTEIN"/>
    <property type="match status" value="1"/>
</dbReference>
<evidence type="ECO:0000313" key="3">
    <source>
        <dbReference type="Proteomes" id="UP000238392"/>
    </source>
</evidence>